<keyword evidence="3" id="KW-1185">Reference proteome</keyword>
<evidence type="ECO:0000313" key="3">
    <source>
        <dbReference type="Proteomes" id="UP000516349"/>
    </source>
</evidence>
<dbReference type="InterPro" id="IPR019926">
    <property type="entry name" value="Ribosomal_uL3_CS"/>
</dbReference>
<dbReference type="Proteomes" id="UP000516349">
    <property type="component" value="Chromosome"/>
</dbReference>
<dbReference type="PROSITE" id="PS00474">
    <property type="entry name" value="RIBOSOMAL_L3"/>
    <property type="match status" value="1"/>
</dbReference>
<dbReference type="KEGG" id="ebla:JGUZn3_10060"/>
<evidence type="ECO:0000256" key="1">
    <source>
        <dbReference type="ARBA" id="ARBA00022481"/>
    </source>
</evidence>
<name>A0A7H1NR25_9PROT</name>
<dbReference type="SUPFAM" id="SSF50447">
    <property type="entry name" value="Translation proteins"/>
    <property type="match status" value="1"/>
</dbReference>
<organism evidence="2 3">
    <name type="scientific">Entomobacter blattae</name>
    <dbReference type="NCBI Taxonomy" id="2762277"/>
    <lineage>
        <taxon>Bacteria</taxon>
        <taxon>Pseudomonadati</taxon>
        <taxon>Pseudomonadota</taxon>
        <taxon>Alphaproteobacteria</taxon>
        <taxon>Acetobacterales</taxon>
        <taxon>Acetobacteraceae</taxon>
        <taxon>Entomobacter</taxon>
    </lineage>
</organism>
<dbReference type="PANTHER" id="PTHR11229:SF16">
    <property type="entry name" value="LARGE RIBOSOMAL SUBUNIT PROTEIN UL3C"/>
    <property type="match status" value="1"/>
</dbReference>
<sequence>MGETLTAAYFVIGQRVDVTGTSEGKGFAGAVKRWNFRGLEATHSVSIDMGCGSVILAMVVSALLKKPVIGVDIEPWSVRVANTNAQMNHLGQQVKFFFAMGGIPPADLL</sequence>
<dbReference type="GO" id="GO:0019843">
    <property type="term" value="F:rRNA binding"/>
    <property type="evidence" value="ECO:0007669"/>
    <property type="project" value="UniProtKB-KW"/>
</dbReference>
<protein>
    <submittedName>
        <fullName evidence="2">Ribosomal protein L11 methyltransferase</fullName>
        <ecNumber evidence="2">2.1.1.-</ecNumber>
    </submittedName>
</protein>
<dbReference type="GO" id="GO:0003735">
    <property type="term" value="F:structural constituent of ribosome"/>
    <property type="evidence" value="ECO:0007669"/>
    <property type="project" value="InterPro"/>
</dbReference>
<dbReference type="GO" id="GO:0032259">
    <property type="term" value="P:methylation"/>
    <property type="evidence" value="ECO:0007669"/>
    <property type="project" value="UniProtKB-KW"/>
</dbReference>
<dbReference type="InterPro" id="IPR019927">
    <property type="entry name" value="Ribosomal_uL3_bac/org-type"/>
</dbReference>
<keyword evidence="2" id="KW-0489">Methyltransferase</keyword>
<evidence type="ECO:0000313" key="2">
    <source>
        <dbReference type="EMBL" id="QNT78235.1"/>
    </source>
</evidence>
<dbReference type="InterPro" id="IPR029063">
    <property type="entry name" value="SAM-dependent_MTases_sf"/>
</dbReference>
<dbReference type="PANTHER" id="PTHR11229">
    <property type="entry name" value="50S RIBOSOMAL PROTEIN L3"/>
    <property type="match status" value="1"/>
</dbReference>
<accession>A0A7H1NR25</accession>
<gene>
    <name evidence="2" type="primary">prmA_1</name>
    <name evidence="2" type="ORF">JGUZn3_10060</name>
</gene>
<keyword evidence="2" id="KW-0689">Ribosomal protein</keyword>
<reference evidence="2 3" key="1">
    <citation type="submission" date="2020-08" db="EMBL/GenBank/DDBJ databases">
        <title>Complete genome sequence of Entomobacter blattae G55GP.</title>
        <authorList>
            <person name="Poehlein A."/>
            <person name="Guzman J."/>
            <person name="Daniel R."/>
            <person name="Vilcinskas A."/>
        </authorList>
    </citation>
    <scope>NUCLEOTIDE SEQUENCE [LARGE SCALE GENOMIC DNA]</scope>
    <source>
        <strain evidence="2 3">G55GP</strain>
    </source>
</reference>
<dbReference type="EC" id="2.1.1.-" evidence="2"/>
<dbReference type="Pfam" id="PF06325">
    <property type="entry name" value="PrmA"/>
    <property type="match status" value="1"/>
</dbReference>
<dbReference type="SUPFAM" id="SSF53335">
    <property type="entry name" value="S-adenosyl-L-methionine-dependent methyltransferases"/>
    <property type="match status" value="1"/>
</dbReference>
<keyword evidence="2" id="KW-0687">Ribonucleoprotein</keyword>
<dbReference type="EMBL" id="CP060244">
    <property type="protein sequence ID" value="QNT78235.1"/>
    <property type="molecule type" value="Genomic_DNA"/>
</dbReference>
<dbReference type="GO" id="GO:0006412">
    <property type="term" value="P:translation"/>
    <property type="evidence" value="ECO:0007669"/>
    <property type="project" value="InterPro"/>
</dbReference>
<dbReference type="GO" id="GO:0008168">
    <property type="term" value="F:methyltransferase activity"/>
    <property type="evidence" value="ECO:0007669"/>
    <property type="project" value="UniProtKB-KW"/>
</dbReference>
<dbReference type="InterPro" id="IPR009000">
    <property type="entry name" value="Transl_B-barrel_sf"/>
</dbReference>
<proteinExistence type="predicted"/>
<keyword evidence="1" id="KW-0488">Methylation</keyword>
<dbReference type="Gene3D" id="3.40.50.150">
    <property type="entry name" value="Vaccinia Virus protein VP39"/>
    <property type="match status" value="1"/>
</dbReference>
<dbReference type="AlphaFoldDB" id="A0A7H1NR25"/>
<keyword evidence="2" id="KW-0808">Transferase</keyword>
<dbReference type="GO" id="GO:0022625">
    <property type="term" value="C:cytosolic large ribosomal subunit"/>
    <property type="evidence" value="ECO:0007669"/>
    <property type="project" value="TreeGrafter"/>
</dbReference>